<evidence type="ECO:0000313" key="1">
    <source>
        <dbReference type="EMBL" id="OCT98759.1"/>
    </source>
</evidence>
<proteinExistence type="predicted"/>
<accession>A0A974DVA6</accession>
<dbReference type="EMBL" id="CM004467">
    <property type="protein sequence ID" value="OCT98759.1"/>
    <property type="molecule type" value="Genomic_DNA"/>
</dbReference>
<protein>
    <submittedName>
        <fullName evidence="1">Uncharacterized protein</fullName>
    </submittedName>
</protein>
<sequence length="102" mass="10623">MQAFLNSSSSCTTQPLDSTQKCFSLVEPIASAKPLDMQQPCSGSASPGTTQPLDCTQTGFKLGEATAFAKALDMQQPCLNSASLLEQHIDNLIGRAAASANS</sequence>
<reference evidence="2" key="1">
    <citation type="journal article" date="2016" name="Nature">
        <title>Genome evolution in the allotetraploid frog Xenopus laevis.</title>
        <authorList>
            <person name="Session A.M."/>
            <person name="Uno Y."/>
            <person name="Kwon T."/>
            <person name="Chapman J.A."/>
            <person name="Toyoda A."/>
            <person name="Takahashi S."/>
            <person name="Fukui A."/>
            <person name="Hikosaka A."/>
            <person name="Suzuki A."/>
            <person name="Kondo M."/>
            <person name="van Heeringen S.J."/>
            <person name="Quigley I."/>
            <person name="Heinz S."/>
            <person name="Ogino H."/>
            <person name="Ochi H."/>
            <person name="Hellsten U."/>
            <person name="Lyons J.B."/>
            <person name="Simakov O."/>
            <person name="Putnam N."/>
            <person name="Stites J."/>
            <person name="Kuroki Y."/>
            <person name="Tanaka T."/>
            <person name="Michiue T."/>
            <person name="Watanabe M."/>
            <person name="Bogdanovic O."/>
            <person name="Lister R."/>
            <person name="Georgiou G."/>
            <person name="Paranjpe S.S."/>
            <person name="van Kruijsbergen I."/>
            <person name="Shu S."/>
            <person name="Carlson J."/>
            <person name="Kinoshita T."/>
            <person name="Ohta Y."/>
            <person name="Mawaribuchi S."/>
            <person name="Jenkins J."/>
            <person name="Grimwood J."/>
            <person name="Schmutz J."/>
            <person name="Mitros T."/>
            <person name="Mozaffari S.V."/>
            <person name="Suzuki Y."/>
            <person name="Haramoto Y."/>
            <person name="Yamamoto T.S."/>
            <person name="Takagi C."/>
            <person name="Heald R."/>
            <person name="Miller K."/>
            <person name="Haudenschild C."/>
            <person name="Kitzman J."/>
            <person name="Nakayama T."/>
            <person name="Izutsu Y."/>
            <person name="Robert J."/>
            <person name="Fortriede J."/>
            <person name="Burns K."/>
            <person name="Lotay V."/>
            <person name="Karimi K."/>
            <person name="Yasuoka Y."/>
            <person name="Dichmann D.S."/>
            <person name="Flajnik M.F."/>
            <person name="Houston D.W."/>
            <person name="Shendure J."/>
            <person name="DuPasquier L."/>
            <person name="Vize P.D."/>
            <person name="Zorn A.M."/>
            <person name="Ito M."/>
            <person name="Marcotte E.M."/>
            <person name="Wallingford J.B."/>
            <person name="Ito Y."/>
            <person name="Asashima M."/>
            <person name="Ueno N."/>
            <person name="Matsuda Y."/>
            <person name="Veenstra G.J."/>
            <person name="Fujiyama A."/>
            <person name="Harland R.M."/>
            <person name="Taira M."/>
            <person name="Rokhsar D.S."/>
        </authorList>
    </citation>
    <scope>NUCLEOTIDE SEQUENCE [LARGE SCALE GENOMIC DNA]</scope>
    <source>
        <strain evidence="2">J</strain>
    </source>
</reference>
<dbReference type="AlphaFoldDB" id="A0A974DVA6"/>
<evidence type="ECO:0000313" key="2">
    <source>
        <dbReference type="Proteomes" id="UP000694892"/>
    </source>
</evidence>
<dbReference type="Proteomes" id="UP000694892">
    <property type="component" value="Chromosome 1S"/>
</dbReference>
<gene>
    <name evidence="1" type="ORF">XELAEV_18010993mg</name>
</gene>
<organism evidence="1 2">
    <name type="scientific">Xenopus laevis</name>
    <name type="common">African clawed frog</name>
    <dbReference type="NCBI Taxonomy" id="8355"/>
    <lineage>
        <taxon>Eukaryota</taxon>
        <taxon>Metazoa</taxon>
        <taxon>Chordata</taxon>
        <taxon>Craniata</taxon>
        <taxon>Vertebrata</taxon>
        <taxon>Euteleostomi</taxon>
        <taxon>Amphibia</taxon>
        <taxon>Batrachia</taxon>
        <taxon>Anura</taxon>
        <taxon>Pipoidea</taxon>
        <taxon>Pipidae</taxon>
        <taxon>Xenopodinae</taxon>
        <taxon>Xenopus</taxon>
        <taxon>Xenopus</taxon>
    </lineage>
</organism>
<name>A0A974DVA6_XENLA</name>